<name>A0ACC0F103_9ERIC</name>
<accession>A0ACC0F103</accession>
<gene>
    <name evidence="1" type="ORF">LOK49_LG15G02458</name>
</gene>
<dbReference type="EMBL" id="CM045768">
    <property type="protein sequence ID" value="KAI7982314.1"/>
    <property type="molecule type" value="Genomic_DNA"/>
</dbReference>
<protein>
    <submittedName>
        <fullName evidence="1">Protein NRT1/ PTR FAMILY 5.6</fullName>
    </submittedName>
</protein>
<evidence type="ECO:0000313" key="1">
    <source>
        <dbReference type="EMBL" id="KAI7982314.1"/>
    </source>
</evidence>
<evidence type="ECO:0000313" key="2">
    <source>
        <dbReference type="Proteomes" id="UP001060215"/>
    </source>
</evidence>
<proteinExistence type="predicted"/>
<comment type="caution">
    <text evidence="1">The sequence shown here is derived from an EMBL/GenBank/DDBJ whole genome shotgun (WGS) entry which is preliminary data.</text>
</comment>
<reference evidence="1 2" key="1">
    <citation type="journal article" date="2022" name="Plant J.">
        <title>Chromosome-level genome of Camellia lanceoleosa provides a valuable resource for understanding genome evolution and self-incompatibility.</title>
        <authorList>
            <person name="Gong W."/>
            <person name="Xiao S."/>
            <person name="Wang L."/>
            <person name="Liao Z."/>
            <person name="Chang Y."/>
            <person name="Mo W."/>
            <person name="Hu G."/>
            <person name="Li W."/>
            <person name="Zhao G."/>
            <person name="Zhu H."/>
            <person name="Hu X."/>
            <person name="Ji K."/>
            <person name="Xiang X."/>
            <person name="Song Q."/>
            <person name="Yuan D."/>
            <person name="Jin S."/>
            <person name="Zhang L."/>
        </authorList>
    </citation>
    <scope>NUCLEOTIDE SEQUENCE [LARGE SCALE GENOMIC DNA]</scope>
    <source>
        <strain evidence="1">SQ_2022a</strain>
    </source>
</reference>
<organism evidence="1 2">
    <name type="scientific">Camellia lanceoleosa</name>
    <dbReference type="NCBI Taxonomy" id="1840588"/>
    <lineage>
        <taxon>Eukaryota</taxon>
        <taxon>Viridiplantae</taxon>
        <taxon>Streptophyta</taxon>
        <taxon>Embryophyta</taxon>
        <taxon>Tracheophyta</taxon>
        <taxon>Spermatophyta</taxon>
        <taxon>Magnoliopsida</taxon>
        <taxon>eudicotyledons</taxon>
        <taxon>Gunneridae</taxon>
        <taxon>Pentapetalae</taxon>
        <taxon>asterids</taxon>
        <taxon>Ericales</taxon>
        <taxon>Theaceae</taxon>
        <taxon>Camellia</taxon>
    </lineage>
</organism>
<keyword evidence="2" id="KW-1185">Reference proteome</keyword>
<dbReference type="Proteomes" id="UP001060215">
    <property type="component" value="Chromosome 11"/>
</dbReference>
<sequence>MIIIMVAVLWFGGRCNRGGKAGDGGEASGDAMGCGGMGEKLVDDGGVCQIIQMKFCQLSRKICVIYPKLFYFNVQGLIYSNSMVVYVLTNLVTFLTHIWKLKLKHAVAIMNIKGGATGIMGLVEAALIDAYFGHAGMLLITGVLYSIGVKSCAVGKKLCSSKLTASPFYCGLALIVLAKAGQGICLRALTSGKIKFKRDRPKMNEIKFGFLKFEVPQRKIQDKRKSQKNIIRNTCNIVGTAGGITWVFVSSIFTPDWSHRFLISVCVMAIGIAIFFIGYAFLSPLNCEQVPSQTCSGSFWLHS</sequence>